<gene>
    <name evidence="1" type="ORF">HMSLTHF_03690</name>
</gene>
<evidence type="ECO:0000313" key="1">
    <source>
        <dbReference type="EMBL" id="BCA90594.1"/>
    </source>
</evidence>
<reference evidence="1 2" key="1">
    <citation type="submission" date="2020-02" db="EMBL/GenBank/DDBJ databases">
        <title>Complete Genome Sequence of Halomonas meridiana strain BAA-801, Isolated from Deep Sea Thermal Vent.</title>
        <authorList>
            <person name="Takahashi Y."/>
            <person name="Takahashi H."/>
            <person name="Galipon J."/>
            <person name="Arakawa K."/>
        </authorList>
    </citation>
    <scope>NUCLEOTIDE SEQUENCE [LARGE SCALE GENOMIC DNA]</scope>
    <source>
        <strain evidence="1 2">Slthf1</strain>
    </source>
</reference>
<accession>A0A0D7UVI9</accession>
<organism evidence="1 2">
    <name type="scientific">Vreelandella aquamarina</name>
    <dbReference type="NCBI Taxonomy" id="77097"/>
    <lineage>
        <taxon>Bacteria</taxon>
        <taxon>Pseudomonadati</taxon>
        <taxon>Pseudomonadota</taxon>
        <taxon>Gammaproteobacteria</taxon>
        <taxon>Oceanospirillales</taxon>
        <taxon>Halomonadaceae</taxon>
        <taxon>Vreelandella</taxon>
    </lineage>
</organism>
<protein>
    <submittedName>
        <fullName evidence="1">Uncharacterized protein</fullName>
    </submittedName>
</protein>
<evidence type="ECO:0000313" key="2">
    <source>
        <dbReference type="Proteomes" id="UP000503197"/>
    </source>
</evidence>
<dbReference type="Proteomes" id="UP000503197">
    <property type="component" value="Chromosome"/>
</dbReference>
<dbReference type="EMBL" id="AP022821">
    <property type="protein sequence ID" value="BCA90594.1"/>
    <property type="molecule type" value="Genomic_DNA"/>
</dbReference>
<dbReference type="AlphaFoldDB" id="A0A0D7UVI9"/>
<name>A0A0D7UVI9_9GAMM</name>
<proteinExistence type="predicted"/>
<sequence>MQAAAQGFKEVKGNKALNPTSCFPKHCLPYTHKKADSLGFVRKVGSQATVDARHAYHRLKATYQLFIACGDAATFFKPAKATLYRIPLPIFGFIEPPG</sequence>